<sequence length="48" mass="5179">MAYPPAWPVQPQPWPIAAAMGAPLTLRRNLGIGVDRGDNMVGKTRLPP</sequence>
<dbReference type="RefSeq" id="WP_185677628.1">
    <property type="nucleotide sequence ID" value="NZ_JACLAX010000001.1"/>
</dbReference>
<keyword evidence="2" id="KW-1185">Reference proteome</keyword>
<evidence type="ECO:0000313" key="2">
    <source>
        <dbReference type="Proteomes" id="UP000551327"/>
    </source>
</evidence>
<reference evidence="1 2" key="1">
    <citation type="submission" date="2020-08" db="EMBL/GenBank/DDBJ databases">
        <title>The genome sequence of type strain Novosphingobium piscinae KCTC 42194.</title>
        <authorList>
            <person name="Liu Y."/>
        </authorList>
    </citation>
    <scope>NUCLEOTIDE SEQUENCE [LARGE SCALE GENOMIC DNA]</scope>
    <source>
        <strain evidence="1 2">KCTC 42194</strain>
    </source>
</reference>
<evidence type="ECO:0000313" key="1">
    <source>
        <dbReference type="EMBL" id="MBC2667750.1"/>
    </source>
</evidence>
<comment type="caution">
    <text evidence="1">The sequence shown here is derived from an EMBL/GenBank/DDBJ whole genome shotgun (WGS) entry which is preliminary data.</text>
</comment>
<name>A0A7X1FVI3_9SPHN</name>
<organism evidence="1 2">
    <name type="scientific">Novosphingobium piscinae</name>
    <dbReference type="NCBI Taxonomy" id="1507448"/>
    <lineage>
        <taxon>Bacteria</taxon>
        <taxon>Pseudomonadati</taxon>
        <taxon>Pseudomonadota</taxon>
        <taxon>Alphaproteobacteria</taxon>
        <taxon>Sphingomonadales</taxon>
        <taxon>Sphingomonadaceae</taxon>
        <taxon>Novosphingobium</taxon>
    </lineage>
</organism>
<dbReference type="EMBL" id="JACLAX010000001">
    <property type="protein sequence ID" value="MBC2667750.1"/>
    <property type="molecule type" value="Genomic_DNA"/>
</dbReference>
<accession>A0A7X1FVI3</accession>
<dbReference type="AlphaFoldDB" id="A0A7X1FVI3"/>
<proteinExistence type="predicted"/>
<dbReference type="Proteomes" id="UP000551327">
    <property type="component" value="Unassembled WGS sequence"/>
</dbReference>
<protein>
    <submittedName>
        <fullName evidence="1">Uncharacterized protein</fullName>
    </submittedName>
</protein>
<gene>
    <name evidence="1" type="ORF">H7F53_01155</name>
</gene>